<feature type="compositionally biased region" description="Polar residues" evidence="1">
    <location>
        <begin position="192"/>
        <end position="206"/>
    </location>
</feature>
<dbReference type="EMBL" id="LT598449">
    <property type="protein sequence ID" value="SCU78753.1"/>
    <property type="molecule type" value="Genomic_DNA"/>
</dbReference>
<sequence>MLGVRDTASVEIEDLSSSKECSPVKTVIAEESLAAKRTENDHRSEEGPVLDVERNDECHSFCIFEVQGTPATKIDAHKEGDCEDTTLAFQSSGVSAGDQRLSDNNEMNFGEKILSFQEQARNSSIDWVDSEVTISNPAACKSPNNGIDLSILAESSEMDNAVEVKISPKRCFDEIGEGDKVSATAFNQARSLSSDTSGHVATQSEDMPSVGPAEHTDQLLAVKIKNENSETEFTNEEETLGCVSVFQMIPECASQSTSREQTVEIVSSVEKSQLILQASLGCRFGQYPETSGTTGTSLTRETTELEGLPNQEADEKATKIELVETTASQGLPTSPMKLAPLKCDYDATCTKSTFALSNPSVHKSLKELIHMANHKCYQVDSSKVQYKAGLSKKKTAGLPHLHERFNFHKR</sequence>
<proteinExistence type="predicted"/>
<accession>A0A1G4IPZ8</accession>
<protein>
    <submittedName>
        <fullName evidence="2">LANO_0A03884g1_1</fullName>
    </submittedName>
</protein>
<evidence type="ECO:0000313" key="3">
    <source>
        <dbReference type="Proteomes" id="UP000189911"/>
    </source>
</evidence>
<name>A0A1G4IPZ8_9SACH</name>
<reference evidence="3" key="1">
    <citation type="submission" date="2016-03" db="EMBL/GenBank/DDBJ databases">
        <authorList>
            <person name="Devillers Hugo."/>
        </authorList>
    </citation>
    <scope>NUCLEOTIDE SEQUENCE [LARGE SCALE GENOMIC DNA]</scope>
</reference>
<evidence type="ECO:0000256" key="1">
    <source>
        <dbReference type="SAM" id="MobiDB-lite"/>
    </source>
</evidence>
<gene>
    <name evidence="2" type="ORF">LANO_0A03884G</name>
</gene>
<dbReference type="Proteomes" id="UP000189911">
    <property type="component" value="Chromosome A"/>
</dbReference>
<dbReference type="OrthoDB" id="4036678at2759"/>
<keyword evidence="3" id="KW-1185">Reference proteome</keyword>
<organism evidence="2 3">
    <name type="scientific">Lachancea nothofagi CBS 11611</name>
    <dbReference type="NCBI Taxonomy" id="1266666"/>
    <lineage>
        <taxon>Eukaryota</taxon>
        <taxon>Fungi</taxon>
        <taxon>Dikarya</taxon>
        <taxon>Ascomycota</taxon>
        <taxon>Saccharomycotina</taxon>
        <taxon>Saccharomycetes</taxon>
        <taxon>Saccharomycetales</taxon>
        <taxon>Saccharomycetaceae</taxon>
        <taxon>Lachancea</taxon>
    </lineage>
</organism>
<feature type="region of interest" description="Disordered" evidence="1">
    <location>
        <begin position="192"/>
        <end position="212"/>
    </location>
</feature>
<evidence type="ECO:0000313" key="2">
    <source>
        <dbReference type="EMBL" id="SCU78753.1"/>
    </source>
</evidence>
<dbReference type="AlphaFoldDB" id="A0A1G4IPZ8"/>